<dbReference type="SUPFAM" id="SSF50685">
    <property type="entry name" value="Barwin-like endoglucanases"/>
    <property type="match status" value="1"/>
</dbReference>
<keyword evidence="7" id="KW-0326">Glycosidase</keyword>
<evidence type="ECO:0000259" key="10">
    <source>
        <dbReference type="Pfam" id="PF02015"/>
    </source>
</evidence>
<sequence length="243" mass="25725">MSSLLISLLLPLFLLAATVDGEWLPSGPLTMYWDCCKPSAAWPNAAPVSAPAHSCARDGLTRLSDHNAQSVCGGGPAYTCTNYQPFSIGNVGYVFSARANNGNMNPPDYLCGCYRLTTHQQPGLVLITQVLNEGGSLSDGQFDLQVPGGCVGDFNGCVSEYNSPPDGWGQRFGGVGTVEECSSLPASLRQGCHWRFKTFDSGKGLQTTSSATRVKCPAALTDISGCVRLDDHWLAAAPETLKA</sequence>
<evidence type="ECO:0000256" key="1">
    <source>
        <dbReference type="ARBA" id="ARBA00000966"/>
    </source>
</evidence>
<keyword evidence="8" id="KW-0624">Polysaccharide degradation</keyword>
<evidence type="ECO:0000256" key="8">
    <source>
        <dbReference type="ARBA" id="ARBA00023326"/>
    </source>
</evidence>
<evidence type="ECO:0000256" key="2">
    <source>
        <dbReference type="ARBA" id="ARBA00007793"/>
    </source>
</evidence>
<keyword evidence="4" id="KW-0378">Hydrolase</keyword>
<keyword evidence="12" id="KW-1185">Reference proteome</keyword>
<dbReference type="Proteomes" id="UP000836402">
    <property type="component" value="Unassembled WGS sequence"/>
</dbReference>
<evidence type="ECO:0000313" key="12">
    <source>
        <dbReference type="Proteomes" id="UP000836402"/>
    </source>
</evidence>
<reference evidence="11" key="1">
    <citation type="submission" date="2020-10" db="EMBL/GenBank/DDBJ databases">
        <authorList>
            <person name="Sedaghatjoo S."/>
        </authorList>
    </citation>
    <scope>NUCLEOTIDE SEQUENCE</scope>
    <source>
        <strain evidence="11">AZH3</strain>
    </source>
</reference>
<proteinExistence type="inferred from homology"/>
<dbReference type="EMBL" id="CAJHJG010006358">
    <property type="protein sequence ID" value="CAD6956498.1"/>
    <property type="molecule type" value="Genomic_DNA"/>
</dbReference>
<evidence type="ECO:0000256" key="6">
    <source>
        <dbReference type="ARBA" id="ARBA00023277"/>
    </source>
</evidence>
<comment type="similarity">
    <text evidence="2">Belongs to the glycosyl hydrolase 45 (cellulase K) family.</text>
</comment>
<evidence type="ECO:0000256" key="7">
    <source>
        <dbReference type="ARBA" id="ARBA00023295"/>
    </source>
</evidence>
<keyword evidence="5" id="KW-0136">Cellulose degradation</keyword>
<dbReference type="Pfam" id="PF02015">
    <property type="entry name" value="Glyco_hydro_45"/>
    <property type="match status" value="1"/>
</dbReference>
<evidence type="ECO:0000256" key="4">
    <source>
        <dbReference type="ARBA" id="ARBA00022801"/>
    </source>
</evidence>
<dbReference type="PANTHER" id="PTHR39730:SF1">
    <property type="entry name" value="ENDOGLUCANASE 1"/>
    <property type="match status" value="1"/>
</dbReference>
<dbReference type="EC" id="3.2.1.4" evidence="3"/>
<dbReference type="PANTHER" id="PTHR39730">
    <property type="entry name" value="ENDOGLUCANASE 1"/>
    <property type="match status" value="1"/>
</dbReference>
<evidence type="ECO:0000256" key="5">
    <source>
        <dbReference type="ARBA" id="ARBA00023001"/>
    </source>
</evidence>
<feature type="signal peptide" evidence="9">
    <location>
        <begin position="1"/>
        <end position="21"/>
    </location>
</feature>
<keyword evidence="9" id="KW-0732">Signal</keyword>
<protein>
    <recommendedName>
        <fullName evidence="3">cellulase</fullName>
        <ecNumber evidence="3">3.2.1.4</ecNumber>
    </recommendedName>
</protein>
<evidence type="ECO:0000256" key="9">
    <source>
        <dbReference type="SAM" id="SignalP"/>
    </source>
</evidence>
<dbReference type="InterPro" id="IPR000334">
    <property type="entry name" value="Glyco_hydro_45"/>
</dbReference>
<dbReference type="Gene3D" id="2.40.40.10">
    <property type="entry name" value="RlpA-like domain"/>
    <property type="match status" value="1"/>
</dbReference>
<accession>A0ABN7JAW9</accession>
<dbReference type="InterPro" id="IPR036908">
    <property type="entry name" value="RlpA-like_sf"/>
</dbReference>
<keyword evidence="6" id="KW-0119">Carbohydrate metabolism</keyword>
<comment type="caution">
    <text evidence="11">The sequence shown here is derived from an EMBL/GenBank/DDBJ whole genome shotgun (WGS) entry which is preliminary data.</text>
</comment>
<feature type="chain" id="PRO_5045430815" description="cellulase" evidence="9">
    <location>
        <begin position="22"/>
        <end position="243"/>
    </location>
</feature>
<evidence type="ECO:0000256" key="3">
    <source>
        <dbReference type="ARBA" id="ARBA00012601"/>
    </source>
</evidence>
<organism evidence="11 12">
    <name type="scientific">Tilletia caries</name>
    <name type="common">wheat bunt fungus</name>
    <dbReference type="NCBI Taxonomy" id="13290"/>
    <lineage>
        <taxon>Eukaryota</taxon>
        <taxon>Fungi</taxon>
        <taxon>Dikarya</taxon>
        <taxon>Basidiomycota</taxon>
        <taxon>Ustilaginomycotina</taxon>
        <taxon>Exobasidiomycetes</taxon>
        <taxon>Tilletiales</taxon>
        <taxon>Tilletiaceae</taxon>
        <taxon>Tilletia</taxon>
    </lineage>
</organism>
<dbReference type="InterPro" id="IPR052288">
    <property type="entry name" value="GH45_Enzymes"/>
</dbReference>
<comment type="catalytic activity">
    <reaction evidence="1">
        <text>Endohydrolysis of (1-&gt;4)-beta-D-glucosidic linkages in cellulose, lichenin and cereal beta-D-glucans.</text>
        <dbReference type="EC" id="3.2.1.4"/>
    </reaction>
</comment>
<feature type="domain" description="Glycosyl hydrolases family 45 active site" evidence="10">
    <location>
        <begin position="27"/>
        <end position="226"/>
    </location>
</feature>
<name>A0ABN7JAW9_9BASI</name>
<evidence type="ECO:0000313" key="11">
    <source>
        <dbReference type="EMBL" id="CAD6956498.1"/>
    </source>
</evidence>
<gene>
    <name evidence="11" type="ORF">JKIAZH3_G2601</name>
</gene>